<dbReference type="Proteomes" id="UP000815677">
    <property type="component" value="Unassembled WGS sequence"/>
</dbReference>
<dbReference type="GO" id="GO:0006508">
    <property type="term" value="P:proteolysis"/>
    <property type="evidence" value="ECO:0007669"/>
    <property type="project" value="UniProtKB-KW"/>
</dbReference>
<dbReference type="PRINTS" id="PR00792">
    <property type="entry name" value="PEPSIN"/>
</dbReference>
<evidence type="ECO:0000256" key="2">
    <source>
        <dbReference type="SAM" id="SignalP"/>
    </source>
</evidence>
<sequence>MQLLTLISLALFALSSDARPVRARQPSTPNLVTIPVRRVQRDTGLHVELRHEQQINRAQRLAARAAGLPTPSLDELRANIERRASFIDQPETRKRFNIPPPGFGSTGLSNEQAASFIQDDTAAPTIAQFSSEVDPDGADTTFVVTLQLGTPRRNFDVILDSGSGDFWVDSDQCSNNGAGCGNHTFLGPNESSSLVRLNKGFSIEYGSGSAAGEVVNDTIVLGGMLIDNFTFGVAHNISDSFANDPLADGLMGLSKPSLSTQGVPPAPIVMRDVGFFHQAIVSYRLPRSLDHVNNGEVTFGGLDPAKFDPSTLVTINSTDSGFWIIPLEGASVNGNAVTLNSTQALMDTGTTLLVLPTADAIAVHAQIPGAQQQQSGQFNIPCNTTASVSVRFGGNDFEISPEDLLFASGGRTTGDCTSGIGSFNQPGNQWLVGDTFLKSVYFSTNFDENTCFPFPVMSDSSPQIPRFPPEIERCIFEVAADDDFSNIPTLQCVARRFNIWLRPMLFHTICVSNRGTPTQLAAMLDSEPDFLQRVVRHICMDRPSNWPEWFTDEVFETLLATCTGAVDLVVFGPGLKPAYFDLLAHMPALRFLACSLEALFVVHSSRTAGESLASIEPPNPWFTNLTHLEMSDLLYLGAAPDNYARFAKKLSRLPRLTHLAVRAPPSATLLPNVVQGMLRNMPTLRVLVVLWLLRERLADSRLVDPLDMGANDDVRLVVGWWEILPAGHTPTYLRDSEYPWRRILVETSRAEAYIGALRGVMVDYWTLAEEFIEKKRRGHIPANIRWMDKWRQEH</sequence>
<dbReference type="PANTHER" id="PTHR47966:SF75">
    <property type="entry name" value="ENDOPEPTIDASE (CTSD), PUTATIVE (AFU_ORTHOLOGUE AFUA_4G07040)-RELATED"/>
    <property type="match status" value="1"/>
</dbReference>
<evidence type="ECO:0000256" key="1">
    <source>
        <dbReference type="ARBA" id="ARBA00007447"/>
    </source>
</evidence>
<dbReference type="Pfam" id="PF00026">
    <property type="entry name" value="Asp"/>
    <property type="match status" value="1"/>
</dbReference>
<dbReference type="CDD" id="cd05471">
    <property type="entry name" value="pepsin_like"/>
    <property type="match status" value="1"/>
</dbReference>
<dbReference type="Gene3D" id="2.40.70.10">
    <property type="entry name" value="Acid Proteases"/>
    <property type="match status" value="2"/>
</dbReference>
<feature type="chain" id="PRO_5045393833" evidence="2">
    <location>
        <begin position="19"/>
        <end position="794"/>
    </location>
</feature>
<dbReference type="EMBL" id="DF842145">
    <property type="protein sequence ID" value="GAT46183.1"/>
    <property type="molecule type" value="Genomic_DNA"/>
</dbReference>
<dbReference type="InterPro" id="IPR034164">
    <property type="entry name" value="Pepsin-like_dom"/>
</dbReference>
<comment type="similarity">
    <text evidence="1">Belongs to the peptidase A1 family.</text>
</comment>
<evidence type="ECO:0000313" key="4">
    <source>
        <dbReference type="EMBL" id="GAT46183.1"/>
    </source>
</evidence>
<organism evidence="4 5">
    <name type="scientific">Mycena chlorophos</name>
    <name type="common">Agaric fungus</name>
    <name type="synonym">Agaricus chlorophos</name>
    <dbReference type="NCBI Taxonomy" id="658473"/>
    <lineage>
        <taxon>Eukaryota</taxon>
        <taxon>Fungi</taxon>
        <taxon>Dikarya</taxon>
        <taxon>Basidiomycota</taxon>
        <taxon>Agaricomycotina</taxon>
        <taxon>Agaricomycetes</taxon>
        <taxon>Agaricomycetidae</taxon>
        <taxon>Agaricales</taxon>
        <taxon>Marasmiineae</taxon>
        <taxon>Mycenaceae</taxon>
        <taxon>Mycena</taxon>
    </lineage>
</organism>
<feature type="signal peptide" evidence="2">
    <location>
        <begin position="1"/>
        <end position="18"/>
    </location>
</feature>
<dbReference type="InterPro" id="IPR033121">
    <property type="entry name" value="PEPTIDASE_A1"/>
</dbReference>
<dbReference type="PROSITE" id="PS51767">
    <property type="entry name" value="PEPTIDASE_A1"/>
    <property type="match status" value="1"/>
</dbReference>
<keyword evidence="5" id="KW-1185">Reference proteome</keyword>
<dbReference type="SUPFAM" id="SSF50630">
    <property type="entry name" value="Acid proteases"/>
    <property type="match status" value="1"/>
</dbReference>
<gene>
    <name evidence="4" type="ORF">MCHLO_03721</name>
</gene>
<evidence type="ECO:0000259" key="3">
    <source>
        <dbReference type="PROSITE" id="PS51767"/>
    </source>
</evidence>
<dbReference type="InterPro" id="IPR001461">
    <property type="entry name" value="Aspartic_peptidase_A1"/>
</dbReference>
<dbReference type="InterPro" id="IPR021109">
    <property type="entry name" value="Peptidase_aspartic_dom_sf"/>
</dbReference>
<keyword evidence="4" id="KW-0645">Protease</keyword>
<name>A0ABQ0L4X0_MYCCL</name>
<accession>A0ABQ0L4X0</accession>
<proteinExistence type="inferred from homology"/>
<protein>
    <submittedName>
        <fullName evidence="4">Acid protease</fullName>
    </submittedName>
</protein>
<evidence type="ECO:0000313" key="5">
    <source>
        <dbReference type="Proteomes" id="UP000815677"/>
    </source>
</evidence>
<dbReference type="PANTHER" id="PTHR47966">
    <property type="entry name" value="BETA-SITE APP-CLEAVING ENZYME, ISOFORM A-RELATED"/>
    <property type="match status" value="1"/>
</dbReference>
<feature type="domain" description="Peptidase A1" evidence="3">
    <location>
        <begin position="142"/>
        <end position="455"/>
    </location>
</feature>
<keyword evidence="4" id="KW-0378">Hydrolase</keyword>
<keyword evidence="2" id="KW-0732">Signal</keyword>
<reference evidence="4" key="1">
    <citation type="submission" date="2014-09" db="EMBL/GenBank/DDBJ databases">
        <title>Genome sequence of the luminous mushroom Mycena chlorophos for searching fungal bioluminescence genes.</title>
        <authorList>
            <person name="Tanaka Y."/>
            <person name="Kasuga D."/>
            <person name="Oba Y."/>
            <person name="Hase S."/>
            <person name="Sato K."/>
            <person name="Oba Y."/>
            <person name="Sakakibara Y."/>
        </authorList>
    </citation>
    <scope>NUCLEOTIDE SEQUENCE</scope>
</reference>
<dbReference type="GO" id="GO:0008233">
    <property type="term" value="F:peptidase activity"/>
    <property type="evidence" value="ECO:0007669"/>
    <property type="project" value="UniProtKB-KW"/>
</dbReference>